<comment type="caution">
    <text evidence="3">The sequence shown here is derived from an EMBL/GenBank/DDBJ whole genome shotgun (WGS) entry which is preliminary data.</text>
</comment>
<evidence type="ECO:0000256" key="2">
    <source>
        <dbReference type="SAM" id="SignalP"/>
    </source>
</evidence>
<accession>A0ABX3ESI0</accession>
<evidence type="ECO:0000313" key="4">
    <source>
        <dbReference type="Proteomes" id="UP000186058"/>
    </source>
</evidence>
<organism evidence="3 4">
    <name type="scientific">Paenibacillus helianthi</name>
    <dbReference type="NCBI Taxonomy" id="1349432"/>
    <lineage>
        <taxon>Bacteria</taxon>
        <taxon>Bacillati</taxon>
        <taxon>Bacillota</taxon>
        <taxon>Bacilli</taxon>
        <taxon>Bacillales</taxon>
        <taxon>Paenibacillaceae</taxon>
        <taxon>Paenibacillus</taxon>
    </lineage>
</organism>
<name>A0ABX3ESI0_9BACL</name>
<dbReference type="PANTHER" id="PTHR43649:SF33">
    <property type="entry name" value="POLYGALACTURONAN_RHAMNOGALACTURONAN-BINDING PROTEIN YTCQ"/>
    <property type="match status" value="1"/>
</dbReference>
<dbReference type="RefSeq" id="WP_074107617.1">
    <property type="nucleotide sequence ID" value="NZ_LVWI01000037.1"/>
</dbReference>
<dbReference type="EMBL" id="LVWI01000037">
    <property type="protein sequence ID" value="OKP86915.1"/>
    <property type="molecule type" value="Genomic_DNA"/>
</dbReference>
<dbReference type="InterPro" id="IPR050490">
    <property type="entry name" value="Bact_solute-bd_prot1"/>
</dbReference>
<keyword evidence="4" id="KW-1185">Reference proteome</keyword>
<dbReference type="PANTHER" id="PTHR43649">
    <property type="entry name" value="ARABINOSE-BINDING PROTEIN-RELATED"/>
    <property type="match status" value="1"/>
</dbReference>
<feature type="chain" id="PRO_5045107434" evidence="2">
    <location>
        <begin position="25"/>
        <end position="578"/>
    </location>
</feature>
<feature type="signal peptide" evidence="2">
    <location>
        <begin position="1"/>
        <end position="24"/>
    </location>
</feature>
<evidence type="ECO:0000256" key="1">
    <source>
        <dbReference type="ARBA" id="ARBA00022729"/>
    </source>
</evidence>
<proteinExistence type="predicted"/>
<dbReference type="PROSITE" id="PS51257">
    <property type="entry name" value="PROKAR_LIPOPROTEIN"/>
    <property type="match status" value="1"/>
</dbReference>
<dbReference type="SUPFAM" id="SSF53850">
    <property type="entry name" value="Periplasmic binding protein-like II"/>
    <property type="match status" value="1"/>
</dbReference>
<evidence type="ECO:0000313" key="3">
    <source>
        <dbReference type="EMBL" id="OKP86915.1"/>
    </source>
</evidence>
<protein>
    <submittedName>
        <fullName evidence="3">Sugar ABC transporter</fullName>
    </submittedName>
</protein>
<dbReference type="Proteomes" id="UP000186058">
    <property type="component" value="Unassembled WGS sequence"/>
</dbReference>
<reference evidence="3 4" key="1">
    <citation type="submission" date="2016-03" db="EMBL/GenBank/DDBJ databases">
        <authorList>
            <person name="Sant'Anna F.H."/>
            <person name="Ambrosini A."/>
            <person name="Souza R."/>
            <person name="Bach E."/>
            <person name="Fernandes G."/>
            <person name="Balsanelli E."/>
            <person name="Baura V.A."/>
            <person name="Souza E.M."/>
            <person name="Passaglia L."/>
        </authorList>
    </citation>
    <scope>NUCLEOTIDE SEQUENCE [LARGE SCALE GENOMIC DNA]</scope>
    <source>
        <strain evidence="3 4">P26E</strain>
    </source>
</reference>
<sequence length="578" mass="63483">MMGSDRKIRLLVLFLSVMLAVSLAGCKDKGAGVIPPNPNSDVISPAVVANNNAYKDKYNPEVTVTTAWGVDPELKFKNGESIEQNVATRWAKEMFGIKIQTLWSITDTNGAFGTKLRLALSSGQEMPDIVTIGTADTAIAQDLIDSGLYAEVGELFDAYASSTWKEAMAQDPDVWNPYSRGDRKMGLPVLDYAYNHDYILWYRQDWLDKLHLQVPTTMEELEKVMEAFKAHNPDGLAPDQVIPLSIGFKSTMSTWMGDPSWIFGAYGALPDQWNTGPDGKLEFGSVNPAIAQGLAKLREWHSKGYIPQEAALWDENKTAEPAVAGIAGIIPGPYWMSGWPLKDTLQNVPGAVWTPGVIPAGPDGTVMRHGTPFSNGVTLISKAMKHPEAFFTYENYLFDNFAAPQTGSGLENGLFAGYDYELSASGKMLPSDKISGGYVNSIRYLLVRDGARIPYAQLQAMLNLADGKEPSTRLEKDIAVNYGKSTPAAAKLLLQQKDKSHKDMFTGPATETMKSRLDYLNNLENEVFSAIIYGEQPLAAFDDFVASWRAGGGEQITREVNEWYDTVKSKENEAGTVH</sequence>
<dbReference type="Gene3D" id="3.40.190.10">
    <property type="entry name" value="Periplasmic binding protein-like II"/>
    <property type="match status" value="2"/>
</dbReference>
<keyword evidence="1 2" id="KW-0732">Signal</keyword>
<gene>
    <name evidence="3" type="ORF">A3844_11860</name>
</gene>